<evidence type="ECO:0000313" key="10">
    <source>
        <dbReference type="EMBL" id="MCS3920242.1"/>
    </source>
</evidence>
<comment type="subcellular location">
    <subcellularLocation>
        <location evidence="1">Cell membrane</location>
        <topology evidence="1">Multi-pass membrane protein</topology>
    </subcellularLocation>
</comment>
<keyword evidence="10" id="KW-0808">Transferase</keyword>
<keyword evidence="10" id="KW-0489">Methyltransferase</keyword>
<feature type="domain" description="Prepilin type IV endopeptidase peptidase" evidence="8">
    <location>
        <begin position="145"/>
        <end position="254"/>
    </location>
</feature>
<proteinExistence type="inferred from homology"/>
<comment type="caution">
    <text evidence="10">The sequence shown here is derived from an EMBL/GenBank/DDBJ whole genome shotgun (WGS) entry which is preliminary data.</text>
</comment>
<feature type="domain" description="Prepilin peptidase A24 N-terminal" evidence="9">
    <location>
        <begin position="49"/>
        <end position="130"/>
    </location>
</feature>
<comment type="similarity">
    <text evidence="2">Belongs to the peptidase A24 family.</text>
</comment>
<name>A0ABT2EQK3_9BACT</name>
<evidence type="ECO:0000256" key="1">
    <source>
        <dbReference type="ARBA" id="ARBA00004651"/>
    </source>
</evidence>
<dbReference type="InterPro" id="IPR050882">
    <property type="entry name" value="Prepilin_peptidase/N-MTase"/>
</dbReference>
<evidence type="ECO:0000313" key="11">
    <source>
        <dbReference type="Proteomes" id="UP001204798"/>
    </source>
</evidence>
<feature type="transmembrane region" description="Helical" evidence="7">
    <location>
        <begin position="77"/>
        <end position="99"/>
    </location>
</feature>
<dbReference type="EC" id="3.4.23.43" evidence="10"/>
<dbReference type="GO" id="GO:0008168">
    <property type="term" value="F:methyltransferase activity"/>
    <property type="evidence" value="ECO:0007669"/>
    <property type="project" value="UniProtKB-KW"/>
</dbReference>
<evidence type="ECO:0000259" key="9">
    <source>
        <dbReference type="Pfam" id="PF06750"/>
    </source>
</evidence>
<evidence type="ECO:0000256" key="6">
    <source>
        <dbReference type="ARBA" id="ARBA00023136"/>
    </source>
</evidence>
<evidence type="ECO:0000256" key="4">
    <source>
        <dbReference type="ARBA" id="ARBA00022692"/>
    </source>
</evidence>
<dbReference type="Gene3D" id="1.20.120.1220">
    <property type="match status" value="1"/>
</dbReference>
<dbReference type="Pfam" id="PF06750">
    <property type="entry name" value="A24_N_bact"/>
    <property type="match status" value="1"/>
</dbReference>
<keyword evidence="5 7" id="KW-1133">Transmembrane helix</keyword>
<keyword evidence="3" id="KW-1003">Cell membrane</keyword>
<dbReference type="InterPro" id="IPR010627">
    <property type="entry name" value="Prepilin_pept_A24_N"/>
</dbReference>
<keyword evidence="4 7" id="KW-0812">Transmembrane</keyword>
<dbReference type="EC" id="2.1.1.-" evidence="10"/>
<sequence>MVRRLRNFARKIKGGAIQKFWDNETTDNRTTTKRGDLMPHWFIVLFAFLLGAAVGSFVNVCIYRLPRRLSIVQPPSHCPHCGSVLTIIDLVPLLSYVWLGGKCRHCKTPISPRYFVVELLTALLFVATVNRYPFGLEAIFVAASLAALIVIAFVDWEFFLVPDEAVWALGIFGFVRYMLSEPNAYGAILSLSGAVLGGVIVWLVGFFGKIVFRKEAMGFGDVKIAAAVGTHLGATWQMLPFFLFSVFIGAVMGIFIAVAQRRSLTGYMPFGPAMAVSAAIVFLAPPSVVEFVLRLYGITQ</sequence>
<gene>
    <name evidence="10" type="ORF">M2350_002671</name>
</gene>
<evidence type="ECO:0000259" key="8">
    <source>
        <dbReference type="Pfam" id="PF01478"/>
    </source>
</evidence>
<feature type="transmembrane region" description="Helical" evidence="7">
    <location>
        <begin position="270"/>
        <end position="293"/>
    </location>
</feature>
<dbReference type="Proteomes" id="UP001204798">
    <property type="component" value="Unassembled WGS sequence"/>
</dbReference>
<dbReference type="GO" id="GO:0032259">
    <property type="term" value="P:methylation"/>
    <property type="evidence" value="ECO:0007669"/>
    <property type="project" value="UniProtKB-KW"/>
</dbReference>
<dbReference type="EMBL" id="JANUCP010000005">
    <property type="protein sequence ID" value="MCS3920242.1"/>
    <property type="molecule type" value="Genomic_DNA"/>
</dbReference>
<dbReference type="GO" id="GO:0004190">
    <property type="term" value="F:aspartic-type endopeptidase activity"/>
    <property type="evidence" value="ECO:0007669"/>
    <property type="project" value="UniProtKB-EC"/>
</dbReference>
<evidence type="ECO:0000256" key="3">
    <source>
        <dbReference type="ARBA" id="ARBA00022475"/>
    </source>
</evidence>
<keyword evidence="6 7" id="KW-0472">Membrane</keyword>
<protein>
    <submittedName>
        <fullName evidence="10">Leader peptidase (Prepilin peptidase)/N-methyltransferase</fullName>
        <ecNumber evidence="10">2.1.1.-</ecNumber>
        <ecNumber evidence="10">3.4.23.43</ecNumber>
    </submittedName>
</protein>
<keyword evidence="11" id="KW-1185">Reference proteome</keyword>
<organism evidence="10 11">
    <name type="scientific">Candidatus Fervidibacter sacchari</name>
    <dbReference type="NCBI Taxonomy" id="1448929"/>
    <lineage>
        <taxon>Bacteria</taxon>
        <taxon>Candidatus Fervidibacterota</taxon>
        <taxon>Candidatus Fervidibacter</taxon>
    </lineage>
</organism>
<feature type="transmembrane region" description="Helical" evidence="7">
    <location>
        <begin position="41"/>
        <end position="65"/>
    </location>
</feature>
<evidence type="ECO:0000256" key="7">
    <source>
        <dbReference type="SAM" id="Phobius"/>
    </source>
</evidence>
<feature type="transmembrane region" description="Helical" evidence="7">
    <location>
        <begin position="134"/>
        <end position="154"/>
    </location>
</feature>
<reference evidence="10 11" key="1">
    <citation type="submission" date="2022-08" db="EMBL/GenBank/DDBJ databases">
        <title>Bacterial and archaeal communities from various locations to study Microbial Dark Matter (Phase II).</title>
        <authorList>
            <person name="Stepanauskas R."/>
        </authorList>
    </citation>
    <scope>NUCLEOTIDE SEQUENCE [LARGE SCALE GENOMIC DNA]</scope>
    <source>
        <strain evidence="10 11">PD1</strain>
    </source>
</reference>
<evidence type="ECO:0000256" key="2">
    <source>
        <dbReference type="ARBA" id="ARBA00005801"/>
    </source>
</evidence>
<dbReference type="PANTHER" id="PTHR30487">
    <property type="entry name" value="TYPE 4 PREPILIN-LIKE PROTEINS LEADER PEPTIDE-PROCESSING ENZYME"/>
    <property type="match status" value="1"/>
</dbReference>
<accession>A0ABT2EQK3</accession>
<dbReference type="InterPro" id="IPR000045">
    <property type="entry name" value="Prepilin_IV_endopep_pep"/>
</dbReference>
<feature type="transmembrane region" description="Helical" evidence="7">
    <location>
        <begin position="239"/>
        <end position="258"/>
    </location>
</feature>
<dbReference type="Pfam" id="PF01478">
    <property type="entry name" value="Peptidase_A24"/>
    <property type="match status" value="1"/>
</dbReference>
<evidence type="ECO:0000256" key="5">
    <source>
        <dbReference type="ARBA" id="ARBA00022989"/>
    </source>
</evidence>
<feature type="transmembrane region" description="Helical" evidence="7">
    <location>
        <begin position="185"/>
        <end position="207"/>
    </location>
</feature>
<dbReference type="RefSeq" id="WP_259098748.1">
    <property type="nucleotide sequence ID" value="NZ_CP130454.1"/>
</dbReference>
<keyword evidence="10" id="KW-0378">Hydrolase</keyword>
<dbReference type="PANTHER" id="PTHR30487:SF0">
    <property type="entry name" value="PREPILIN LEADER PEPTIDASE_N-METHYLTRANSFERASE-RELATED"/>
    <property type="match status" value="1"/>
</dbReference>